<dbReference type="AlphaFoldDB" id="A0A0N4TA27"/>
<reference evidence="1 2" key="2">
    <citation type="submission" date="2018-11" db="EMBL/GenBank/DDBJ databases">
        <authorList>
            <consortium name="Pathogen Informatics"/>
        </authorList>
    </citation>
    <scope>NUCLEOTIDE SEQUENCE [LARGE SCALE GENOMIC DNA]</scope>
</reference>
<name>A0A0N4TA27_BRUPA</name>
<evidence type="ECO:0000313" key="3">
    <source>
        <dbReference type="WBParaSite" id="BPAG_0000506401-mRNA-1"/>
    </source>
</evidence>
<protein>
    <submittedName>
        <fullName evidence="3">Secreted protein</fullName>
    </submittedName>
</protein>
<evidence type="ECO:0000313" key="1">
    <source>
        <dbReference type="EMBL" id="VDN86214.1"/>
    </source>
</evidence>
<dbReference type="WBParaSite" id="BPAG_0000506401-mRNA-1">
    <property type="protein sequence ID" value="BPAG_0000506401-mRNA-1"/>
    <property type="gene ID" value="BPAG_0000506401"/>
</dbReference>
<evidence type="ECO:0000313" key="2">
    <source>
        <dbReference type="Proteomes" id="UP000278627"/>
    </source>
</evidence>
<proteinExistence type="predicted"/>
<sequence>MILMMASTVSLLMVVTMTTVIKVTMTMTMTITMTRVNMMSKLLHCRITALNYRSNWSMFRD</sequence>
<organism evidence="3">
    <name type="scientific">Brugia pahangi</name>
    <name type="common">Filarial nematode worm</name>
    <dbReference type="NCBI Taxonomy" id="6280"/>
    <lineage>
        <taxon>Eukaryota</taxon>
        <taxon>Metazoa</taxon>
        <taxon>Ecdysozoa</taxon>
        <taxon>Nematoda</taxon>
        <taxon>Chromadorea</taxon>
        <taxon>Rhabditida</taxon>
        <taxon>Spirurina</taxon>
        <taxon>Spiruromorpha</taxon>
        <taxon>Filarioidea</taxon>
        <taxon>Onchocercidae</taxon>
        <taxon>Brugia</taxon>
    </lineage>
</organism>
<accession>A0A0N4TA27</accession>
<reference evidence="3" key="1">
    <citation type="submission" date="2017-02" db="UniProtKB">
        <authorList>
            <consortium name="WormBaseParasite"/>
        </authorList>
    </citation>
    <scope>IDENTIFICATION</scope>
</reference>
<dbReference type="Proteomes" id="UP000278627">
    <property type="component" value="Unassembled WGS sequence"/>
</dbReference>
<dbReference type="EMBL" id="UZAD01003075">
    <property type="protein sequence ID" value="VDN86214.1"/>
    <property type="molecule type" value="Genomic_DNA"/>
</dbReference>
<keyword evidence="2" id="KW-1185">Reference proteome</keyword>
<gene>
    <name evidence="1" type="ORF">BPAG_LOCUS5028</name>
</gene>